<dbReference type="Gene3D" id="1.10.10.10">
    <property type="entry name" value="Winged helix-like DNA-binding domain superfamily/Winged helix DNA-binding domain"/>
    <property type="match status" value="1"/>
</dbReference>
<dbReference type="SUPFAM" id="SSF46894">
    <property type="entry name" value="C-terminal effector domain of the bipartite response regulators"/>
    <property type="match status" value="1"/>
</dbReference>
<dbReference type="InterPro" id="IPR001789">
    <property type="entry name" value="Sig_transdc_resp-reg_receiver"/>
</dbReference>
<dbReference type="EMBL" id="DSMR01000446">
    <property type="protein sequence ID" value="HET47726.1"/>
    <property type="molecule type" value="Genomic_DNA"/>
</dbReference>
<keyword evidence="1 6" id="KW-0597">Phosphoprotein</keyword>
<dbReference type="PROSITE" id="PS51755">
    <property type="entry name" value="OMPR_PHOB"/>
    <property type="match status" value="1"/>
</dbReference>
<evidence type="ECO:0000256" key="1">
    <source>
        <dbReference type="ARBA" id="ARBA00022553"/>
    </source>
</evidence>
<dbReference type="GO" id="GO:0006355">
    <property type="term" value="P:regulation of DNA-templated transcription"/>
    <property type="evidence" value="ECO:0007669"/>
    <property type="project" value="InterPro"/>
</dbReference>
<dbReference type="InterPro" id="IPR039420">
    <property type="entry name" value="WalR-like"/>
</dbReference>
<evidence type="ECO:0000313" key="10">
    <source>
        <dbReference type="EMBL" id="HET47726.1"/>
    </source>
</evidence>
<keyword evidence="2" id="KW-0902">Two-component regulatory system</keyword>
<evidence type="ECO:0000259" key="9">
    <source>
        <dbReference type="PROSITE" id="PS51755"/>
    </source>
</evidence>
<dbReference type="Pfam" id="PF00486">
    <property type="entry name" value="Trans_reg_C"/>
    <property type="match status" value="1"/>
</dbReference>
<evidence type="ECO:0000256" key="6">
    <source>
        <dbReference type="PROSITE-ProRule" id="PRU00169"/>
    </source>
</evidence>
<dbReference type="SUPFAM" id="SSF52172">
    <property type="entry name" value="CheY-like"/>
    <property type="match status" value="1"/>
</dbReference>
<feature type="domain" description="Response regulatory" evidence="8">
    <location>
        <begin position="6"/>
        <end position="123"/>
    </location>
</feature>
<dbReference type="GO" id="GO:0000976">
    <property type="term" value="F:transcription cis-regulatory region binding"/>
    <property type="evidence" value="ECO:0007669"/>
    <property type="project" value="TreeGrafter"/>
</dbReference>
<dbReference type="Pfam" id="PF00072">
    <property type="entry name" value="Response_reg"/>
    <property type="match status" value="1"/>
</dbReference>
<dbReference type="PANTHER" id="PTHR48111">
    <property type="entry name" value="REGULATOR OF RPOS"/>
    <property type="match status" value="1"/>
</dbReference>
<feature type="domain" description="OmpR/PhoB-type" evidence="9">
    <location>
        <begin position="132"/>
        <end position="228"/>
    </location>
</feature>
<protein>
    <submittedName>
        <fullName evidence="10">Response regulator transcription factor</fullName>
    </submittedName>
</protein>
<keyword evidence="5" id="KW-0804">Transcription</keyword>
<evidence type="ECO:0000259" key="8">
    <source>
        <dbReference type="PROSITE" id="PS50110"/>
    </source>
</evidence>
<dbReference type="InterPro" id="IPR011006">
    <property type="entry name" value="CheY-like_superfamily"/>
</dbReference>
<sequence length="230" mass="26032">MSHQGRVFLVEDDPDIAQLVRSRLEKSGEFSVRVFARGSEFLQAFEEELPDVVILDLALPDTDGLTLCRELRSWDTTRTLPILMLTARSGEADRVTGLSLGADDYLVKPFSLAELEARVKALLRRVGWERGTAEERYQDRRLAVDAGSFQVLLDGQPVHLTRREFSLLWYLINLKGRVASREHILDAVWGLASSVDARTVDAHIRTLRKKLGDEVIETVLGVGYRFRGWP</sequence>
<accession>A0A7C2NBQ9</accession>
<keyword evidence="4 7" id="KW-0238">DNA-binding</keyword>
<evidence type="ECO:0000256" key="7">
    <source>
        <dbReference type="PROSITE-ProRule" id="PRU01091"/>
    </source>
</evidence>
<proteinExistence type="predicted"/>
<feature type="DNA-binding region" description="OmpR/PhoB-type" evidence="7">
    <location>
        <begin position="132"/>
        <end position="228"/>
    </location>
</feature>
<dbReference type="InterPro" id="IPR001867">
    <property type="entry name" value="OmpR/PhoB-type_DNA-bd"/>
</dbReference>
<comment type="caution">
    <text evidence="10">The sequence shown here is derived from an EMBL/GenBank/DDBJ whole genome shotgun (WGS) entry which is preliminary data.</text>
</comment>
<dbReference type="CDD" id="cd00383">
    <property type="entry name" value="trans_reg_C"/>
    <property type="match status" value="1"/>
</dbReference>
<evidence type="ECO:0000256" key="2">
    <source>
        <dbReference type="ARBA" id="ARBA00023012"/>
    </source>
</evidence>
<dbReference type="GO" id="GO:0032993">
    <property type="term" value="C:protein-DNA complex"/>
    <property type="evidence" value="ECO:0007669"/>
    <property type="project" value="TreeGrafter"/>
</dbReference>
<organism evidence="10">
    <name type="scientific">Thermoanaerobaculum aquaticum</name>
    <dbReference type="NCBI Taxonomy" id="1312852"/>
    <lineage>
        <taxon>Bacteria</taxon>
        <taxon>Pseudomonadati</taxon>
        <taxon>Acidobacteriota</taxon>
        <taxon>Thermoanaerobaculia</taxon>
        <taxon>Thermoanaerobaculales</taxon>
        <taxon>Thermoanaerobaculaceae</taxon>
        <taxon>Thermoanaerobaculum</taxon>
    </lineage>
</organism>
<dbReference type="Gene3D" id="6.10.250.690">
    <property type="match status" value="1"/>
</dbReference>
<dbReference type="GO" id="GO:0000156">
    <property type="term" value="F:phosphorelay response regulator activity"/>
    <property type="evidence" value="ECO:0007669"/>
    <property type="project" value="TreeGrafter"/>
</dbReference>
<dbReference type="InterPro" id="IPR036388">
    <property type="entry name" value="WH-like_DNA-bd_sf"/>
</dbReference>
<name>A0A7C2NBQ9_9BACT</name>
<evidence type="ECO:0000256" key="5">
    <source>
        <dbReference type="ARBA" id="ARBA00023163"/>
    </source>
</evidence>
<dbReference type="Gene3D" id="3.40.50.2300">
    <property type="match status" value="1"/>
</dbReference>
<keyword evidence="3" id="KW-0805">Transcription regulation</keyword>
<reference evidence="10" key="1">
    <citation type="journal article" date="2020" name="mSystems">
        <title>Genome- and Community-Level Interaction Insights into Carbon Utilization and Element Cycling Functions of Hydrothermarchaeota in Hydrothermal Sediment.</title>
        <authorList>
            <person name="Zhou Z."/>
            <person name="Liu Y."/>
            <person name="Xu W."/>
            <person name="Pan J."/>
            <person name="Luo Z.H."/>
            <person name="Li M."/>
        </authorList>
    </citation>
    <scope>NUCLEOTIDE SEQUENCE [LARGE SCALE GENOMIC DNA]</scope>
    <source>
        <strain evidence="10">SpSt-299</strain>
    </source>
</reference>
<gene>
    <name evidence="10" type="ORF">ENQ31_06140</name>
</gene>
<dbReference type="GO" id="GO:0005829">
    <property type="term" value="C:cytosol"/>
    <property type="evidence" value="ECO:0007669"/>
    <property type="project" value="TreeGrafter"/>
</dbReference>
<dbReference type="SMART" id="SM00862">
    <property type="entry name" value="Trans_reg_C"/>
    <property type="match status" value="1"/>
</dbReference>
<feature type="modified residue" description="4-aspartylphosphate" evidence="6">
    <location>
        <position position="56"/>
    </location>
</feature>
<dbReference type="AlphaFoldDB" id="A0A7C2NBQ9"/>
<dbReference type="PANTHER" id="PTHR48111:SF1">
    <property type="entry name" value="TWO-COMPONENT RESPONSE REGULATOR ORR33"/>
    <property type="match status" value="1"/>
</dbReference>
<evidence type="ECO:0000256" key="3">
    <source>
        <dbReference type="ARBA" id="ARBA00023015"/>
    </source>
</evidence>
<dbReference type="PROSITE" id="PS50110">
    <property type="entry name" value="RESPONSE_REGULATORY"/>
    <property type="match status" value="1"/>
</dbReference>
<evidence type="ECO:0000256" key="4">
    <source>
        <dbReference type="ARBA" id="ARBA00023125"/>
    </source>
</evidence>
<dbReference type="InterPro" id="IPR016032">
    <property type="entry name" value="Sig_transdc_resp-reg_C-effctor"/>
</dbReference>
<dbReference type="SMART" id="SM00448">
    <property type="entry name" value="REC"/>
    <property type="match status" value="1"/>
</dbReference>